<name>A0ABN6J3N2_9CLOT</name>
<evidence type="ECO:0008006" key="3">
    <source>
        <dbReference type="Google" id="ProtNLM"/>
    </source>
</evidence>
<organism evidence="1 2">
    <name type="scientific">Clostridium gelidum</name>
    <dbReference type="NCBI Taxonomy" id="704125"/>
    <lineage>
        <taxon>Bacteria</taxon>
        <taxon>Bacillati</taxon>
        <taxon>Bacillota</taxon>
        <taxon>Clostridia</taxon>
        <taxon>Eubacteriales</taxon>
        <taxon>Clostridiaceae</taxon>
        <taxon>Clostridium</taxon>
    </lineage>
</organism>
<proteinExistence type="predicted"/>
<dbReference type="EMBL" id="AP024849">
    <property type="protein sequence ID" value="BCZ47611.1"/>
    <property type="molecule type" value="Genomic_DNA"/>
</dbReference>
<dbReference type="RefSeq" id="WP_224033938.1">
    <property type="nucleotide sequence ID" value="NZ_AP024849.1"/>
</dbReference>
<evidence type="ECO:0000313" key="1">
    <source>
        <dbReference type="EMBL" id="BCZ47611.1"/>
    </source>
</evidence>
<accession>A0ABN6J3N2</accession>
<dbReference type="InterPro" id="IPR036388">
    <property type="entry name" value="WH-like_DNA-bd_sf"/>
</dbReference>
<gene>
    <name evidence="1" type="ORF">psyc5s11_36780</name>
</gene>
<sequence length="219" mass="25808">MSVYKDFIKFRKYIRTQNLKINEQYLLELFFEYHNTKYGYSFLTFEQIMQSFNTTSKNRISSTIKKLEKKELIKVDRSHTNNRYYVVNIELFINQSNSKPNDSNGKPPITGQVHFTELTEEESKVIELTSMTQNQAQRLLALSKNKVEKVIEYAEYTLGKGIKNAYGYIKKLTEVNADISQNTKQNHSKKSIPFIENCSSRNYTEAFYKNLEEKLLGWE</sequence>
<dbReference type="InterPro" id="IPR036390">
    <property type="entry name" value="WH_DNA-bd_sf"/>
</dbReference>
<evidence type="ECO:0000313" key="2">
    <source>
        <dbReference type="Proteomes" id="UP000824633"/>
    </source>
</evidence>
<dbReference type="SUPFAM" id="SSF46785">
    <property type="entry name" value="Winged helix' DNA-binding domain"/>
    <property type="match status" value="1"/>
</dbReference>
<protein>
    <recommendedName>
        <fullName evidence="3">Helix-turn-helix domain-containing protein</fullName>
    </recommendedName>
</protein>
<dbReference type="Proteomes" id="UP000824633">
    <property type="component" value="Chromosome"/>
</dbReference>
<reference evidence="2" key="1">
    <citation type="submission" date="2021-07" db="EMBL/GenBank/DDBJ databases">
        <title>Complete genome sequencing of a Clostridium isolate.</title>
        <authorList>
            <person name="Ueki A."/>
            <person name="Tonouchi A."/>
        </authorList>
    </citation>
    <scope>NUCLEOTIDE SEQUENCE [LARGE SCALE GENOMIC DNA]</scope>
    <source>
        <strain evidence="2">C5S11</strain>
    </source>
</reference>
<dbReference type="Gene3D" id="1.10.10.10">
    <property type="entry name" value="Winged helix-like DNA-binding domain superfamily/Winged helix DNA-binding domain"/>
    <property type="match status" value="1"/>
</dbReference>
<keyword evidence="2" id="KW-1185">Reference proteome</keyword>